<keyword evidence="2 5" id="KW-0238">DNA-binding</keyword>
<dbReference type="SMART" id="SM00354">
    <property type="entry name" value="HTH_LACI"/>
    <property type="match status" value="1"/>
</dbReference>
<organism evidence="5 6">
    <name type="scientific">Nocardia jiangsuensis</name>
    <dbReference type="NCBI Taxonomy" id="1691563"/>
    <lineage>
        <taxon>Bacteria</taxon>
        <taxon>Bacillati</taxon>
        <taxon>Actinomycetota</taxon>
        <taxon>Actinomycetes</taxon>
        <taxon>Mycobacteriales</taxon>
        <taxon>Nocardiaceae</taxon>
        <taxon>Nocardia</taxon>
    </lineage>
</organism>
<evidence type="ECO:0000313" key="6">
    <source>
        <dbReference type="Proteomes" id="UP001595696"/>
    </source>
</evidence>
<dbReference type="InterPro" id="IPR010982">
    <property type="entry name" value="Lambda_DNA-bd_dom_sf"/>
</dbReference>
<protein>
    <submittedName>
        <fullName evidence="5">LacI family DNA-binding transcriptional regulator</fullName>
    </submittedName>
</protein>
<name>A0ABV8DKX5_9NOCA</name>
<dbReference type="PROSITE" id="PS50932">
    <property type="entry name" value="HTH_LACI_2"/>
    <property type="match status" value="1"/>
</dbReference>
<dbReference type="RefSeq" id="WP_378610449.1">
    <property type="nucleotide sequence ID" value="NZ_JBHSAX010000002.1"/>
</dbReference>
<dbReference type="Proteomes" id="UP001595696">
    <property type="component" value="Unassembled WGS sequence"/>
</dbReference>
<dbReference type="PANTHER" id="PTHR30146">
    <property type="entry name" value="LACI-RELATED TRANSCRIPTIONAL REPRESSOR"/>
    <property type="match status" value="1"/>
</dbReference>
<dbReference type="InterPro" id="IPR028082">
    <property type="entry name" value="Peripla_BP_I"/>
</dbReference>
<evidence type="ECO:0000259" key="4">
    <source>
        <dbReference type="PROSITE" id="PS50932"/>
    </source>
</evidence>
<accession>A0ABV8DKX5</accession>
<feature type="domain" description="HTH lacI-type" evidence="4">
    <location>
        <begin position="5"/>
        <end position="61"/>
    </location>
</feature>
<reference evidence="6" key="1">
    <citation type="journal article" date="2019" name="Int. J. Syst. Evol. Microbiol.">
        <title>The Global Catalogue of Microorganisms (GCM) 10K type strain sequencing project: providing services to taxonomists for standard genome sequencing and annotation.</title>
        <authorList>
            <consortium name="The Broad Institute Genomics Platform"/>
            <consortium name="The Broad Institute Genome Sequencing Center for Infectious Disease"/>
            <person name="Wu L."/>
            <person name="Ma J."/>
        </authorList>
    </citation>
    <scope>NUCLEOTIDE SEQUENCE [LARGE SCALE GENOMIC DNA]</scope>
    <source>
        <strain evidence="6">CGMCC 4.7330</strain>
    </source>
</reference>
<proteinExistence type="predicted"/>
<sequence>MTARPTKADVARQAGVSTATVSYVLNNVPGRSISEQTRAAVRRAADELGYRPNLAARNLARRRSGVVLFVLPQVALNALAIEVSTRMTTELARRGVMQVLLFDTGDEAAIVNAITDLDPVAVTGVYPLQGAALAAVEAARIPNFHLGSSRLADLGNLHLTAGEVRIAHLVERGHRRLAYAFSPDESLRPIGEYWLAGLRAAMDARGLPEPELAEVRTANAAQVVTEWRERGVTAVCAQNDDTAFVVQHGMRQAGLECPRDLAVIGVDAIPLGEVAAPPLTSVAFAADAIVDIATAAFMTALGYPTEAKATGADLMVLLVREST</sequence>
<comment type="caution">
    <text evidence="5">The sequence shown here is derived from an EMBL/GenBank/DDBJ whole genome shotgun (WGS) entry which is preliminary data.</text>
</comment>
<evidence type="ECO:0000256" key="3">
    <source>
        <dbReference type="ARBA" id="ARBA00023163"/>
    </source>
</evidence>
<dbReference type="PANTHER" id="PTHR30146:SF109">
    <property type="entry name" value="HTH-TYPE TRANSCRIPTIONAL REGULATOR GALS"/>
    <property type="match status" value="1"/>
</dbReference>
<evidence type="ECO:0000256" key="2">
    <source>
        <dbReference type="ARBA" id="ARBA00023125"/>
    </source>
</evidence>
<evidence type="ECO:0000256" key="1">
    <source>
        <dbReference type="ARBA" id="ARBA00023015"/>
    </source>
</evidence>
<dbReference type="CDD" id="cd06267">
    <property type="entry name" value="PBP1_LacI_sugar_binding-like"/>
    <property type="match status" value="1"/>
</dbReference>
<dbReference type="Pfam" id="PF13377">
    <property type="entry name" value="Peripla_BP_3"/>
    <property type="match status" value="1"/>
</dbReference>
<dbReference type="CDD" id="cd01392">
    <property type="entry name" value="HTH_LacI"/>
    <property type="match status" value="1"/>
</dbReference>
<dbReference type="InterPro" id="IPR046335">
    <property type="entry name" value="LacI/GalR-like_sensor"/>
</dbReference>
<dbReference type="InterPro" id="IPR000843">
    <property type="entry name" value="HTH_LacI"/>
</dbReference>
<gene>
    <name evidence="5" type="ORF">ACFO0B_01645</name>
</gene>
<dbReference type="SUPFAM" id="SSF47413">
    <property type="entry name" value="lambda repressor-like DNA-binding domains"/>
    <property type="match status" value="1"/>
</dbReference>
<keyword evidence="3" id="KW-0804">Transcription</keyword>
<dbReference type="SUPFAM" id="SSF53822">
    <property type="entry name" value="Periplasmic binding protein-like I"/>
    <property type="match status" value="1"/>
</dbReference>
<evidence type="ECO:0000313" key="5">
    <source>
        <dbReference type="EMBL" id="MFC3960687.1"/>
    </source>
</evidence>
<keyword evidence="1" id="KW-0805">Transcription regulation</keyword>
<dbReference type="Pfam" id="PF00356">
    <property type="entry name" value="LacI"/>
    <property type="match status" value="1"/>
</dbReference>
<keyword evidence="6" id="KW-1185">Reference proteome</keyword>
<dbReference type="GO" id="GO:0003677">
    <property type="term" value="F:DNA binding"/>
    <property type="evidence" value="ECO:0007669"/>
    <property type="project" value="UniProtKB-KW"/>
</dbReference>
<dbReference type="Gene3D" id="1.10.260.40">
    <property type="entry name" value="lambda repressor-like DNA-binding domains"/>
    <property type="match status" value="1"/>
</dbReference>
<dbReference type="Gene3D" id="3.40.50.2300">
    <property type="match status" value="1"/>
</dbReference>
<dbReference type="EMBL" id="JBHSAX010000002">
    <property type="protein sequence ID" value="MFC3960687.1"/>
    <property type="molecule type" value="Genomic_DNA"/>
</dbReference>